<evidence type="ECO:0000256" key="1">
    <source>
        <dbReference type="ARBA" id="ARBA00022729"/>
    </source>
</evidence>
<dbReference type="SUPFAM" id="SSF56925">
    <property type="entry name" value="OMPA-like"/>
    <property type="match status" value="1"/>
</dbReference>
<dbReference type="Gene3D" id="2.40.160.20">
    <property type="match status" value="1"/>
</dbReference>
<evidence type="ECO:0000313" key="4">
    <source>
        <dbReference type="EMBL" id="MBD5770810.1"/>
    </source>
</evidence>
<proteinExistence type="predicted"/>
<keyword evidence="1 2" id="KW-0732">Signal</keyword>
<organism evidence="4 5">
    <name type="scientific">Marinomonas colpomeniae</name>
    <dbReference type="NCBI Taxonomy" id="2774408"/>
    <lineage>
        <taxon>Bacteria</taxon>
        <taxon>Pseudomonadati</taxon>
        <taxon>Pseudomonadota</taxon>
        <taxon>Gammaproteobacteria</taxon>
        <taxon>Oceanospirillales</taxon>
        <taxon>Oceanospirillaceae</taxon>
        <taxon>Marinomonas</taxon>
    </lineage>
</organism>
<sequence length="180" mass="19402">MSTNFTKRTLFSGVLIASSLATMVYAEPPKEGFTVTPSIGLYNADGDRQAGDDNFYSIGIGYQTNSPLAVEAVVLHSDANKSGQNHNLNQYRLDALYALPEFTTIKLTPYVAAGVGVNDIGGTDSSTHLLVNAGGGVQYALNQDVNLRADYRLVKDLKDHYLDSVMSVGVQYSFGLPENK</sequence>
<keyword evidence="5" id="KW-1185">Reference proteome</keyword>
<dbReference type="Proteomes" id="UP000604161">
    <property type="component" value="Unassembled WGS sequence"/>
</dbReference>
<feature type="domain" description="Outer membrane protein beta-barrel" evidence="3">
    <location>
        <begin position="13"/>
        <end position="174"/>
    </location>
</feature>
<reference evidence="4 5" key="1">
    <citation type="submission" date="2020-09" db="EMBL/GenBank/DDBJ databases">
        <title>Marinomonas sp. nov., isolated from the cysticercosis algae of Qingdao, China.</title>
        <authorList>
            <person name="Sun X."/>
        </authorList>
    </citation>
    <scope>NUCLEOTIDE SEQUENCE [LARGE SCALE GENOMIC DNA]</scope>
    <source>
        <strain evidence="4 5">SM2066</strain>
    </source>
</reference>
<accession>A0ABR8NXR0</accession>
<evidence type="ECO:0000313" key="5">
    <source>
        <dbReference type="Proteomes" id="UP000604161"/>
    </source>
</evidence>
<dbReference type="InterPro" id="IPR027385">
    <property type="entry name" value="Beta-barrel_OMP"/>
</dbReference>
<dbReference type="Pfam" id="PF13505">
    <property type="entry name" value="OMP_b-brl"/>
    <property type="match status" value="1"/>
</dbReference>
<evidence type="ECO:0000256" key="2">
    <source>
        <dbReference type="SAM" id="SignalP"/>
    </source>
</evidence>
<comment type="caution">
    <text evidence="4">The sequence shown here is derived from an EMBL/GenBank/DDBJ whole genome shotgun (WGS) entry which is preliminary data.</text>
</comment>
<dbReference type="RefSeq" id="WP_191594186.1">
    <property type="nucleotide sequence ID" value="NZ_JACYFC010000002.1"/>
</dbReference>
<gene>
    <name evidence="4" type="ORF">IF202_07070</name>
</gene>
<dbReference type="EMBL" id="JACYFC010000002">
    <property type="protein sequence ID" value="MBD5770810.1"/>
    <property type="molecule type" value="Genomic_DNA"/>
</dbReference>
<feature type="signal peptide" evidence="2">
    <location>
        <begin position="1"/>
        <end position="26"/>
    </location>
</feature>
<evidence type="ECO:0000259" key="3">
    <source>
        <dbReference type="Pfam" id="PF13505"/>
    </source>
</evidence>
<protein>
    <submittedName>
        <fullName evidence="4">Porin family protein</fullName>
    </submittedName>
</protein>
<name>A0ABR8NXR0_9GAMM</name>
<feature type="chain" id="PRO_5047013355" evidence="2">
    <location>
        <begin position="27"/>
        <end position="180"/>
    </location>
</feature>
<dbReference type="InterPro" id="IPR011250">
    <property type="entry name" value="OMP/PagP_B-barrel"/>
</dbReference>